<evidence type="ECO:0000256" key="8">
    <source>
        <dbReference type="ARBA" id="ARBA00048679"/>
    </source>
</evidence>
<gene>
    <name evidence="10" type="ORF">UREG_02369</name>
</gene>
<dbReference type="AlphaFoldDB" id="C4JFN5"/>
<sequence length="441" mass="50614">MFLRFRRIIPAVLKPTCRHTRLQHRSMATRMEPSKVRYGFVEEVERLDYYVRGGYHPVMIGDEFCAGPRRRQLVALKISTAGSVGRTHEMQTLSQLARAESRLPGKAIVQNLLDSFTFSGPNGTHQCLVTDAARTSIHEAKEAPYHRLLQLPAAQAITSQLILGLQFIHSQGIVHGDLHLANILLRLPPDMQGMTLEQLRDRTGEPAKEQVVCEDGALLDHGVPLEVIVPLWLGIDSDKIFLVDSAIMIADFGEAFDPRVTPQFAAHTPPLLAPSESCFAEPGELDESLSFSADIWTLACTIWDIFGSRPPFEAFPVTLDEVTIEHVEMLGKLPDRWWRKWAERRNWFDEDGQKNVKESLCQWYSNSSRDWDQRFRDYIQHPRQRRKFDFSEEKAFCDMIKSMLVLEPSKRATIDEVVRCEWMLRWDLPELQRMDAMLKSS</sequence>
<dbReference type="PANTHER" id="PTHR47634">
    <property type="entry name" value="PROTEIN KINASE DOMAIN-CONTAINING PROTEIN-RELATED"/>
    <property type="match status" value="1"/>
</dbReference>
<dbReference type="SMART" id="SM00220">
    <property type="entry name" value="S_TKc"/>
    <property type="match status" value="1"/>
</dbReference>
<dbReference type="GeneID" id="8439186"/>
<dbReference type="PROSITE" id="PS50011">
    <property type="entry name" value="PROTEIN_KINASE_DOM"/>
    <property type="match status" value="1"/>
</dbReference>
<organism evidence="10 11">
    <name type="scientific">Uncinocarpus reesii (strain UAMH 1704)</name>
    <dbReference type="NCBI Taxonomy" id="336963"/>
    <lineage>
        <taxon>Eukaryota</taxon>
        <taxon>Fungi</taxon>
        <taxon>Dikarya</taxon>
        <taxon>Ascomycota</taxon>
        <taxon>Pezizomycotina</taxon>
        <taxon>Eurotiomycetes</taxon>
        <taxon>Eurotiomycetidae</taxon>
        <taxon>Onygenales</taxon>
        <taxon>Onygenaceae</taxon>
        <taxon>Uncinocarpus</taxon>
    </lineage>
</organism>
<evidence type="ECO:0000256" key="5">
    <source>
        <dbReference type="ARBA" id="ARBA00022777"/>
    </source>
</evidence>
<evidence type="ECO:0000256" key="3">
    <source>
        <dbReference type="ARBA" id="ARBA00022679"/>
    </source>
</evidence>
<keyword evidence="4" id="KW-0547">Nucleotide-binding</keyword>
<dbReference type="HOGENOM" id="CLU_000288_81_2_1"/>
<proteinExistence type="predicted"/>
<dbReference type="Proteomes" id="UP000002058">
    <property type="component" value="Unassembled WGS sequence"/>
</dbReference>
<dbReference type="KEGG" id="ure:UREG_02369"/>
<dbReference type="GO" id="GO:0000245">
    <property type="term" value="P:spliceosomal complex assembly"/>
    <property type="evidence" value="ECO:0007669"/>
    <property type="project" value="TreeGrafter"/>
</dbReference>
<protein>
    <recommendedName>
        <fullName evidence="1">non-specific serine/threonine protein kinase</fullName>
        <ecNumber evidence="1">2.7.11.1</ecNumber>
    </recommendedName>
</protein>
<dbReference type="VEuPathDB" id="FungiDB:UREG_02369"/>
<dbReference type="Gene3D" id="1.10.510.10">
    <property type="entry name" value="Transferase(Phosphotransferase) domain 1"/>
    <property type="match status" value="1"/>
</dbReference>
<keyword evidence="3" id="KW-0808">Transferase</keyword>
<dbReference type="InterPro" id="IPR000719">
    <property type="entry name" value="Prot_kinase_dom"/>
</dbReference>
<dbReference type="EMBL" id="CH476615">
    <property type="protein sequence ID" value="EEP77520.1"/>
    <property type="molecule type" value="Genomic_DNA"/>
</dbReference>
<evidence type="ECO:0000259" key="9">
    <source>
        <dbReference type="PROSITE" id="PS50011"/>
    </source>
</evidence>
<reference evidence="11" key="1">
    <citation type="journal article" date="2009" name="Genome Res.">
        <title>Comparative genomic analyses of the human fungal pathogens Coccidioides and their relatives.</title>
        <authorList>
            <person name="Sharpton T.J."/>
            <person name="Stajich J.E."/>
            <person name="Rounsley S.D."/>
            <person name="Gardner M.J."/>
            <person name="Wortman J.R."/>
            <person name="Jordar V.S."/>
            <person name="Maiti R."/>
            <person name="Kodira C.D."/>
            <person name="Neafsey D.E."/>
            <person name="Zeng Q."/>
            <person name="Hung C.-Y."/>
            <person name="McMahan C."/>
            <person name="Muszewska A."/>
            <person name="Grynberg M."/>
            <person name="Mandel M.A."/>
            <person name="Kellner E.M."/>
            <person name="Barker B.M."/>
            <person name="Galgiani J.N."/>
            <person name="Orbach M.J."/>
            <person name="Kirkland T.N."/>
            <person name="Cole G.T."/>
            <person name="Henn M.R."/>
            <person name="Birren B.W."/>
            <person name="Taylor J.W."/>
        </authorList>
    </citation>
    <scope>NUCLEOTIDE SEQUENCE [LARGE SCALE GENOMIC DNA]</scope>
    <source>
        <strain evidence="11">UAMH 1704</strain>
    </source>
</reference>
<evidence type="ECO:0000256" key="6">
    <source>
        <dbReference type="ARBA" id="ARBA00022840"/>
    </source>
</evidence>
<evidence type="ECO:0000256" key="7">
    <source>
        <dbReference type="ARBA" id="ARBA00047899"/>
    </source>
</evidence>
<keyword evidence="11" id="KW-1185">Reference proteome</keyword>
<dbReference type="PANTHER" id="PTHR47634:SF9">
    <property type="entry name" value="PROTEIN KINASE DOMAIN-CONTAINING PROTEIN-RELATED"/>
    <property type="match status" value="1"/>
</dbReference>
<name>C4JFN5_UNCRE</name>
<dbReference type="SUPFAM" id="SSF56112">
    <property type="entry name" value="Protein kinase-like (PK-like)"/>
    <property type="match status" value="1"/>
</dbReference>
<evidence type="ECO:0000313" key="10">
    <source>
        <dbReference type="EMBL" id="EEP77520.1"/>
    </source>
</evidence>
<evidence type="ECO:0000256" key="4">
    <source>
        <dbReference type="ARBA" id="ARBA00022741"/>
    </source>
</evidence>
<dbReference type="InterPro" id="IPR011009">
    <property type="entry name" value="Kinase-like_dom_sf"/>
</dbReference>
<dbReference type="InterPro" id="IPR051334">
    <property type="entry name" value="SRPK"/>
</dbReference>
<comment type="catalytic activity">
    <reaction evidence="8">
        <text>L-seryl-[protein] + ATP = O-phospho-L-seryl-[protein] + ADP + H(+)</text>
        <dbReference type="Rhea" id="RHEA:17989"/>
        <dbReference type="Rhea" id="RHEA-COMP:9863"/>
        <dbReference type="Rhea" id="RHEA-COMP:11604"/>
        <dbReference type="ChEBI" id="CHEBI:15378"/>
        <dbReference type="ChEBI" id="CHEBI:29999"/>
        <dbReference type="ChEBI" id="CHEBI:30616"/>
        <dbReference type="ChEBI" id="CHEBI:83421"/>
        <dbReference type="ChEBI" id="CHEBI:456216"/>
        <dbReference type="EC" id="2.7.11.1"/>
    </reaction>
</comment>
<dbReference type="eggNOG" id="KOG1290">
    <property type="taxonomic scope" value="Eukaryota"/>
</dbReference>
<dbReference type="EC" id="2.7.11.1" evidence="1"/>
<dbReference type="Gene3D" id="3.30.200.20">
    <property type="entry name" value="Phosphorylase Kinase, domain 1"/>
    <property type="match status" value="1"/>
</dbReference>
<evidence type="ECO:0000313" key="11">
    <source>
        <dbReference type="Proteomes" id="UP000002058"/>
    </source>
</evidence>
<accession>C4JFN5</accession>
<dbReference type="GO" id="GO:0005524">
    <property type="term" value="F:ATP binding"/>
    <property type="evidence" value="ECO:0007669"/>
    <property type="project" value="UniProtKB-KW"/>
</dbReference>
<dbReference type="InParanoid" id="C4JFN5"/>
<feature type="domain" description="Protein kinase" evidence="9">
    <location>
        <begin position="44"/>
        <end position="423"/>
    </location>
</feature>
<keyword evidence="5" id="KW-0418">Kinase</keyword>
<dbReference type="GO" id="GO:0004674">
    <property type="term" value="F:protein serine/threonine kinase activity"/>
    <property type="evidence" value="ECO:0007669"/>
    <property type="project" value="UniProtKB-KW"/>
</dbReference>
<keyword evidence="6" id="KW-0067">ATP-binding</keyword>
<dbReference type="GO" id="GO:0050684">
    <property type="term" value="P:regulation of mRNA processing"/>
    <property type="evidence" value="ECO:0007669"/>
    <property type="project" value="TreeGrafter"/>
</dbReference>
<dbReference type="OMA" id="WSKWEER"/>
<evidence type="ECO:0000256" key="2">
    <source>
        <dbReference type="ARBA" id="ARBA00022527"/>
    </source>
</evidence>
<dbReference type="RefSeq" id="XP_002542853.1">
    <property type="nucleotide sequence ID" value="XM_002542807.1"/>
</dbReference>
<keyword evidence="2" id="KW-0723">Serine/threonine-protein kinase</keyword>
<comment type="catalytic activity">
    <reaction evidence="7">
        <text>L-threonyl-[protein] + ATP = O-phospho-L-threonyl-[protein] + ADP + H(+)</text>
        <dbReference type="Rhea" id="RHEA:46608"/>
        <dbReference type="Rhea" id="RHEA-COMP:11060"/>
        <dbReference type="Rhea" id="RHEA-COMP:11605"/>
        <dbReference type="ChEBI" id="CHEBI:15378"/>
        <dbReference type="ChEBI" id="CHEBI:30013"/>
        <dbReference type="ChEBI" id="CHEBI:30616"/>
        <dbReference type="ChEBI" id="CHEBI:61977"/>
        <dbReference type="ChEBI" id="CHEBI:456216"/>
        <dbReference type="EC" id="2.7.11.1"/>
    </reaction>
</comment>
<dbReference type="OrthoDB" id="4202152at2759"/>
<evidence type="ECO:0000256" key="1">
    <source>
        <dbReference type="ARBA" id="ARBA00012513"/>
    </source>
</evidence>